<dbReference type="EMBL" id="BAAARV010000074">
    <property type="protein sequence ID" value="GAA2372819.1"/>
    <property type="molecule type" value="Genomic_DNA"/>
</dbReference>
<dbReference type="RefSeq" id="WP_344617387.1">
    <property type="nucleotide sequence ID" value="NZ_BAAARV010000074.1"/>
</dbReference>
<dbReference type="InterPro" id="IPR037119">
    <property type="entry name" value="Haem_oxidase_HugZ-like_sf"/>
</dbReference>
<evidence type="ECO:0000313" key="2">
    <source>
        <dbReference type="Proteomes" id="UP001501444"/>
    </source>
</evidence>
<protein>
    <submittedName>
        <fullName evidence="1">DUF2470 domain-containing protein</fullName>
    </submittedName>
</protein>
<gene>
    <name evidence="1" type="ORF">GCM10010170_075220</name>
</gene>
<organism evidence="1 2">
    <name type="scientific">Dactylosporangium salmoneum</name>
    <dbReference type="NCBI Taxonomy" id="53361"/>
    <lineage>
        <taxon>Bacteria</taxon>
        <taxon>Bacillati</taxon>
        <taxon>Actinomycetota</taxon>
        <taxon>Actinomycetes</taxon>
        <taxon>Micromonosporales</taxon>
        <taxon>Micromonosporaceae</taxon>
        <taxon>Dactylosporangium</taxon>
    </lineage>
</organism>
<reference evidence="2" key="1">
    <citation type="journal article" date="2019" name="Int. J. Syst. Evol. Microbiol.">
        <title>The Global Catalogue of Microorganisms (GCM) 10K type strain sequencing project: providing services to taxonomists for standard genome sequencing and annotation.</title>
        <authorList>
            <consortium name="The Broad Institute Genomics Platform"/>
            <consortium name="The Broad Institute Genome Sequencing Center for Infectious Disease"/>
            <person name="Wu L."/>
            <person name="Ma J."/>
        </authorList>
    </citation>
    <scope>NUCLEOTIDE SEQUENCE [LARGE SCALE GENOMIC DNA]</scope>
    <source>
        <strain evidence="2">JCM 3272</strain>
    </source>
</reference>
<proteinExistence type="predicted"/>
<name>A0ABP5U8P2_9ACTN</name>
<dbReference type="Proteomes" id="UP001501444">
    <property type="component" value="Unassembled WGS sequence"/>
</dbReference>
<dbReference type="Gene3D" id="3.20.180.10">
    <property type="entry name" value="PNP-oxidase-like"/>
    <property type="match status" value="1"/>
</dbReference>
<sequence length="259" mass="27772">MLAEPDRPSALADYRPSPDAIEVRSAVATCTSLRLEVAGVAADLIDAHTVLPDGTVVVAVDAMTPLGGLLVAARGSDGAVRLDFTHLVPVAVRARVRARVAVTGKIGRFDPAVLDSCDDDAVSGLLDLPPVALWAVEPDSVRVERHAATVQVPVAAYRAARPDPLAAVEAVHLSRLARLVRHDRHRMHLLASVVDPALTDSGTQLVPVAVDADGLTLRAETGYRHRDIRLPFHVRATDQTTLDQELRRLFPGVDRHLRG</sequence>
<dbReference type="SUPFAM" id="SSF50475">
    <property type="entry name" value="FMN-binding split barrel"/>
    <property type="match status" value="1"/>
</dbReference>
<evidence type="ECO:0000313" key="1">
    <source>
        <dbReference type="EMBL" id="GAA2372819.1"/>
    </source>
</evidence>
<accession>A0ABP5U8P2</accession>
<comment type="caution">
    <text evidence="1">The sequence shown here is derived from an EMBL/GenBank/DDBJ whole genome shotgun (WGS) entry which is preliminary data.</text>
</comment>
<keyword evidence="2" id="KW-1185">Reference proteome</keyword>